<feature type="transmembrane region" description="Helical" evidence="1">
    <location>
        <begin position="56"/>
        <end position="76"/>
    </location>
</feature>
<proteinExistence type="predicted"/>
<evidence type="ECO:0000256" key="1">
    <source>
        <dbReference type="SAM" id="Phobius"/>
    </source>
</evidence>
<dbReference type="RefSeq" id="WP_169498785.1">
    <property type="nucleotide sequence ID" value="NZ_JABBFZ010000009.1"/>
</dbReference>
<evidence type="ECO:0000313" key="2">
    <source>
        <dbReference type="EMBL" id="NML32534.1"/>
    </source>
</evidence>
<reference evidence="2 3" key="1">
    <citation type="submission" date="2020-04" db="EMBL/GenBank/DDBJ databases">
        <title>Paraburkholderia sp. G-4-1-8 isolated from soil.</title>
        <authorList>
            <person name="Dahal R.H."/>
        </authorList>
    </citation>
    <scope>NUCLEOTIDE SEQUENCE [LARGE SCALE GENOMIC DNA]</scope>
    <source>
        <strain evidence="2 3">G-4-1-8</strain>
    </source>
</reference>
<evidence type="ECO:0000313" key="3">
    <source>
        <dbReference type="Proteomes" id="UP000583127"/>
    </source>
</evidence>
<accession>A0A7X9X6R1</accession>
<comment type="caution">
    <text evidence="2">The sequence shown here is derived from an EMBL/GenBank/DDBJ whole genome shotgun (WGS) entry which is preliminary data.</text>
</comment>
<protein>
    <submittedName>
        <fullName evidence="2">Uncharacterized protein</fullName>
    </submittedName>
</protein>
<name>A0A7X9X6R1_9BURK</name>
<organism evidence="2 3">
    <name type="scientific">Paraburkholderia antibiotica</name>
    <dbReference type="NCBI Taxonomy" id="2728839"/>
    <lineage>
        <taxon>Bacteria</taxon>
        <taxon>Pseudomonadati</taxon>
        <taxon>Pseudomonadota</taxon>
        <taxon>Betaproteobacteria</taxon>
        <taxon>Burkholderiales</taxon>
        <taxon>Burkholderiaceae</taxon>
        <taxon>Paraburkholderia</taxon>
    </lineage>
</organism>
<keyword evidence="1" id="KW-1133">Transmembrane helix</keyword>
<dbReference type="EMBL" id="JABBFZ010000009">
    <property type="protein sequence ID" value="NML32534.1"/>
    <property type="molecule type" value="Genomic_DNA"/>
</dbReference>
<dbReference type="Proteomes" id="UP000583127">
    <property type="component" value="Unassembled WGS sequence"/>
</dbReference>
<keyword evidence="1" id="KW-0812">Transmembrane</keyword>
<keyword evidence="1" id="KW-0472">Membrane</keyword>
<keyword evidence="3" id="KW-1185">Reference proteome</keyword>
<dbReference type="AlphaFoldDB" id="A0A7X9X6R1"/>
<sequence>MKVLAHLLVAIALTIPVYLGLANSPLDVWFQHGAGWRALEPVFNALEALGIHGEGSMLIIIMLGVSFVIALLLVWFGARVFRRATRETWHG</sequence>
<gene>
    <name evidence="2" type="ORF">HHL14_17025</name>
</gene>